<evidence type="ECO:0000256" key="8">
    <source>
        <dbReference type="ARBA" id="ARBA00022840"/>
    </source>
</evidence>
<keyword evidence="15" id="KW-1185">Reference proteome</keyword>
<dbReference type="PANTHER" id="PTHR45626">
    <property type="entry name" value="TRANSCRIPTION TERMINATION FACTOR 2-RELATED"/>
    <property type="match status" value="1"/>
</dbReference>
<comment type="similarity">
    <text evidence="1">Belongs to the SNF2/RAD54 helicase family. RAD16 subfamily.</text>
</comment>
<dbReference type="Pfam" id="PF00176">
    <property type="entry name" value="SNF2-rel_dom"/>
    <property type="match status" value="1"/>
</dbReference>
<keyword evidence="7" id="KW-0862">Zinc</keyword>
<dbReference type="InterPro" id="IPR000330">
    <property type="entry name" value="SNF2_N"/>
</dbReference>
<dbReference type="GO" id="GO:0005634">
    <property type="term" value="C:nucleus"/>
    <property type="evidence" value="ECO:0007669"/>
    <property type="project" value="TreeGrafter"/>
</dbReference>
<proteinExistence type="inferred from homology"/>
<evidence type="ECO:0000256" key="3">
    <source>
        <dbReference type="ARBA" id="ARBA00022741"/>
    </source>
</evidence>
<dbReference type="PROSITE" id="PS00518">
    <property type="entry name" value="ZF_RING_1"/>
    <property type="match status" value="1"/>
</dbReference>
<evidence type="ECO:0000256" key="10">
    <source>
        <dbReference type="SAM" id="MobiDB-lite"/>
    </source>
</evidence>
<evidence type="ECO:0000256" key="9">
    <source>
        <dbReference type="PROSITE-ProRule" id="PRU00175"/>
    </source>
</evidence>
<dbReference type="InterPro" id="IPR027417">
    <property type="entry name" value="P-loop_NTPase"/>
</dbReference>
<feature type="domain" description="Helicase ATP-binding" evidence="13">
    <location>
        <begin position="115"/>
        <end position="298"/>
    </location>
</feature>
<feature type="signal peptide" evidence="11">
    <location>
        <begin position="1"/>
        <end position="22"/>
    </location>
</feature>
<dbReference type="AlphaFoldDB" id="A0AAE0FQW8"/>
<dbReference type="GO" id="GO:0006281">
    <property type="term" value="P:DNA repair"/>
    <property type="evidence" value="ECO:0007669"/>
    <property type="project" value="TreeGrafter"/>
</dbReference>
<feature type="non-terminal residue" evidence="14">
    <location>
        <position position="588"/>
    </location>
</feature>
<name>A0AAE0FQW8_9CHLO</name>
<keyword evidence="4 9" id="KW-0863">Zinc-finger</keyword>
<comment type="caution">
    <text evidence="14">The sequence shown here is derived from an EMBL/GenBank/DDBJ whole genome shotgun (WGS) entry which is preliminary data.</text>
</comment>
<dbReference type="InterPro" id="IPR050628">
    <property type="entry name" value="SNF2_RAD54_helicase_TF"/>
</dbReference>
<keyword evidence="2" id="KW-0479">Metal-binding</keyword>
<dbReference type="Gene3D" id="3.40.50.10810">
    <property type="entry name" value="Tandem AAA-ATPase domain"/>
    <property type="match status" value="1"/>
</dbReference>
<dbReference type="SUPFAM" id="SSF52540">
    <property type="entry name" value="P-loop containing nucleoside triphosphate hydrolases"/>
    <property type="match status" value="1"/>
</dbReference>
<evidence type="ECO:0000256" key="4">
    <source>
        <dbReference type="ARBA" id="ARBA00022771"/>
    </source>
</evidence>
<evidence type="ECO:0000313" key="15">
    <source>
        <dbReference type="Proteomes" id="UP001190700"/>
    </source>
</evidence>
<evidence type="ECO:0008006" key="16">
    <source>
        <dbReference type="Google" id="ProtNLM"/>
    </source>
</evidence>
<evidence type="ECO:0000259" key="12">
    <source>
        <dbReference type="PROSITE" id="PS50089"/>
    </source>
</evidence>
<dbReference type="SMART" id="SM00487">
    <property type="entry name" value="DEXDc"/>
    <property type="match status" value="1"/>
</dbReference>
<feature type="chain" id="PRO_5042191229" description="Helicase-like transcription factor" evidence="11">
    <location>
        <begin position="23"/>
        <end position="588"/>
    </location>
</feature>
<organism evidence="14 15">
    <name type="scientific">Cymbomonas tetramitiformis</name>
    <dbReference type="NCBI Taxonomy" id="36881"/>
    <lineage>
        <taxon>Eukaryota</taxon>
        <taxon>Viridiplantae</taxon>
        <taxon>Chlorophyta</taxon>
        <taxon>Pyramimonadophyceae</taxon>
        <taxon>Pyramimonadales</taxon>
        <taxon>Pyramimonadaceae</taxon>
        <taxon>Cymbomonas</taxon>
    </lineage>
</organism>
<evidence type="ECO:0000256" key="6">
    <source>
        <dbReference type="ARBA" id="ARBA00022806"/>
    </source>
</evidence>
<keyword evidence="5" id="KW-0378">Hydrolase</keyword>
<dbReference type="Gene3D" id="3.30.40.10">
    <property type="entry name" value="Zinc/RING finger domain, C3HC4 (zinc finger)"/>
    <property type="match status" value="1"/>
</dbReference>
<dbReference type="GO" id="GO:0016787">
    <property type="term" value="F:hydrolase activity"/>
    <property type="evidence" value="ECO:0007669"/>
    <property type="project" value="UniProtKB-KW"/>
</dbReference>
<evidence type="ECO:0000256" key="11">
    <source>
        <dbReference type="SAM" id="SignalP"/>
    </source>
</evidence>
<dbReference type="GO" id="GO:0005524">
    <property type="term" value="F:ATP binding"/>
    <property type="evidence" value="ECO:0007669"/>
    <property type="project" value="UniProtKB-KW"/>
</dbReference>
<dbReference type="CDD" id="cd18008">
    <property type="entry name" value="DEXDc_SHPRH-like"/>
    <property type="match status" value="1"/>
</dbReference>
<evidence type="ECO:0000313" key="14">
    <source>
        <dbReference type="EMBL" id="KAK3264219.1"/>
    </source>
</evidence>
<protein>
    <recommendedName>
        <fullName evidence="16">Helicase-like transcription factor</fullName>
    </recommendedName>
</protein>
<keyword evidence="6" id="KW-0347">Helicase</keyword>
<gene>
    <name evidence="14" type="ORF">CYMTET_27027</name>
</gene>
<keyword evidence="11" id="KW-0732">Signal</keyword>
<reference evidence="14 15" key="1">
    <citation type="journal article" date="2015" name="Genome Biol. Evol.">
        <title>Comparative Genomics of a Bacterivorous Green Alga Reveals Evolutionary Causalities and Consequences of Phago-Mixotrophic Mode of Nutrition.</title>
        <authorList>
            <person name="Burns J.A."/>
            <person name="Paasch A."/>
            <person name="Narechania A."/>
            <person name="Kim E."/>
        </authorList>
    </citation>
    <scope>NUCLEOTIDE SEQUENCE [LARGE SCALE GENOMIC DNA]</scope>
    <source>
        <strain evidence="14 15">PLY_AMNH</strain>
    </source>
</reference>
<dbReference type="InterPro" id="IPR017907">
    <property type="entry name" value="Znf_RING_CS"/>
</dbReference>
<dbReference type="InterPro" id="IPR014001">
    <property type="entry name" value="Helicase_ATP-bd"/>
</dbReference>
<dbReference type="PROSITE" id="PS51192">
    <property type="entry name" value="HELICASE_ATP_BIND_1"/>
    <property type="match status" value="1"/>
</dbReference>
<feature type="region of interest" description="Disordered" evidence="10">
    <location>
        <begin position="536"/>
        <end position="560"/>
    </location>
</feature>
<dbReference type="InterPro" id="IPR001841">
    <property type="entry name" value="Znf_RING"/>
</dbReference>
<dbReference type="PROSITE" id="PS50089">
    <property type="entry name" value="ZF_RING_2"/>
    <property type="match status" value="1"/>
</dbReference>
<dbReference type="Proteomes" id="UP001190700">
    <property type="component" value="Unassembled WGS sequence"/>
</dbReference>
<dbReference type="InterPro" id="IPR038718">
    <property type="entry name" value="SNF2-like_sf"/>
</dbReference>
<dbReference type="GO" id="GO:0004386">
    <property type="term" value="F:helicase activity"/>
    <property type="evidence" value="ECO:0007669"/>
    <property type="project" value="UniProtKB-KW"/>
</dbReference>
<evidence type="ECO:0000256" key="1">
    <source>
        <dbReference type="ARBA" id="ARBA00008438"/>
    </source>
</evidence>
<evidence type="ECO:0000256" key="7">
    <source>
        <dbReference type="ARBA" id="ARBA00022833"/>
    </source>
</evidence>
<evidence type="ECO:0000259" key="13">
    <source>
        <dbReference type="PROSITE" id="PS51192"/>
    </source>
</evidence>
<dbReference type="SMART" id="SM00184">
    <property type="entry name" value="RING"/>
    <property type="match status" value="1"/>
</dbReference>
<dbReference type="PANTHER" id="PTHR45626:SF38">
    <property type="entry name" value="DEAD-BOX PROTEIN"/>
    <property type="match status" value="1"/>
</dbReference>
<sequence length="588" mass="64829">MWGLRACCLPLVVCGTQIQANGSENMKEQHTLLKHADVMPKNVKDLLACVESQGHPEAPDPQGLNVQLRKYQRQSLGFMLAQERAEGGVRDLIWGEIKTPTGGFWYSPLLERAALSVPRTSRGGFLAEDMGLGKTVEVLALVLANPAPATLPSLIRGLIPTRATLVICAVSLVGQWIEEAKGKLKAPLRIHMFHGTNRIRDPQRLATEFDLVVTTYSTAGSDFNAKPRQGAPASTPPLSQIHWHRIVLDESHTIKNPAVSHSKACHALSSNLRWCCTGTPINNGLEDLHGQLMFLNIQPFSNKAVFDKFIRPCFSHQRYNIPGSTSPVAYLLKRCMIRHTKTQQMEGETILQLPPKVEENVPVQFTAEERAVYNRVYRTAHTEFARYQNMGPAVVNSKVLQIMSNPRLRPFCSPLPPLHAPPSCEAELPCTLADRLLLPMRRLCSGGSLKKADLEMKQAEDKQAEGTEAPNPKLVCPVENECPICLEAPEQPTLTPCSHWFCMACITEMIGDQASALCPICRRVVQRQKLQRGVAAAAPVEERQAEEPGASAAQEGGSTSESKLKVLLEMLARMRSENADSKALVFSQ</sequence>
<evidence type="ECO:0000256" key="5">
    <source>
        <dbReference type="ARBA" id="ARBA00022801"/>
    </source>
</evidence>
<keyword evidence="3" id="KW-0547">Nucleotide-binding</keyword>
<dbReference type="SUPFAM" id="SSF57850">
    <property type="entry name" value="RING/U-box"/>
    <property type="match status" value="1"/>
</dbReference>
<accession>A0AAE0FQW8</accession>
<dbReference type="GO" id="GO:0008270">
    <property type="term" value="F:zinc ion binding"/>
    <property type="evidence" value="ECO:0007669"/>
    <property type="project" value="UniProtKB-KW"/>
</dbReference>
<keyword evidence="8" id="KW-0067">ATP-binding</keyword>
<evidence type="ECO:0000256" key="2">
    <source>
        <dbReference type="ARBA" id="ARBA00022723"/>
    </source>
</evidence>
<dbReference type="GO" id="GO:0008094">
    <property type="term" value="F:ATP-dependent activity, acting on DNA"/>
    <property type="evidence" value="ECO:0007669"/>
    <property type="project" value="TreeGrafter"/>
</dbReference>
<feature type="domain" description="RING-type" evidence="12">
    <location>
        <begin position="482"/>
        <end position="522"/>
    </location>
</feature>
<dbReference type="EMBL" id="LGRX02014713">
    <property type="protein sequence ID" value="KAK3264219.1"/>
    <property type="molecule type" value="Genomic_DNA"/>
</dbReference>
<dbReference type="Pfam" id="PF13920">
    <property type="entry name" value="zf-C3HC4_3"/>
    <property type="match status" value="1"/>
</dbReference>
<dbReference type="InterPro" id="IPR013083">
    <property type="entry name" value="Znf_RING/FYVE/PHD"/>
</dbReference>